<protein>
    <submittedName>
        <fullName evidence="1">Uncharacterized protein</fullName>
    </submittedName>
</protein>
<dbReference type="Proteomes" id="UP000191133">
    <property type="component" value="Unassembled WGS sequence"/>
</dbReference>
<dbReference type="RefSeq" id="WP_139785006.1">
    <property type="nucleotide sequence ID" value="NZ_FWEU01000008.1"/>
</dbReference>
<gene>
    <name evidence="1" type="ORF">SAMN04488690_4141</name>
</gene>
<organism evidence="1 2">
    <name type="scientific">Stenotrophomonas indicatrix</name>
    <dbReference type="NCBI Taxonomy" id="2045451"/>
    <lineage>
        <taxon>Bacteria</taxon>
        <taxon>Pseudomonadati</taxon>
        <taxon>Pseudomonadota</taxon>
        <taxon>Gammaproteobacteria</taxon>
        <taxon>Lysobacterales</taxon>
        <taxon>Lysobacteraceae</taxon>
        <taxon>Stenotrophomonas</taxon>
    </lineage>
</organism>
<name>A0A1W1H4E9_9GAMM</name>
<proteinExistence type="predicted"/>
<reference evidence="2" key="1">
    <citation type="submission" date="2016-10" db="EMBL/GenBank/DDBJ databases">
        <authorList>
            <person name="Varghese N."/>
        </authorList>
    </citation>
    <scope>NUCLEOTIDE SEQUENCE [LARGE SCALE GENOMIC DNA]</scope>
    <source>
        <strain evidence="2">92MFCol6.1</strain>
    </source>
</reference>
<accession>A0A1W1H4E9</accession>
<sequence>MSDRACDCLKRVIAMIPMPISHVAYGYAKRYCEWGLPADAIAIGILEFLIGPGLDDWDNDKIREEHLAIAKALMEGRDGVELLKETAKSRYFSEKIELWKDICKKLGMSPNLTSNECRVIYSGVLLGRILSVSDALLRLQSLRPLPKESTPERDRNLPNPHP</sequence>
<dbReference type="EMBL" id="FWEU01000008">
    <property type="protein sequence ID" value="SLM26374.1"/>
    <property type="molecule type" value="Genomic_DNA"/>
</dbReference>
<dbReference type="AlphaFoldDB" id="A0A1W1H4E9"/>
<evidence type="ECO:0000313" key="1">
    <source>
        <dbReference type="EMBL" id="SLM26374.1"/>
    </source>
</evidence>
<evidence type="ECO:0000313" key="2">
    <source>
        <dbReference type="Proteomes" id="UP000191133"/>
    </source>
</evidence>